<proteinExistence type="inferred from homology"/>
<evidence type="ECO:0000259" key="2">
    <source>
        <dbReference type="Pfam" id="PF01425"/>
    </source>
</evidence>
<dbReference type="InterPro" id="IPR020556">
    <property type="entry name" value="Amidase_CS"/>
</dbReference>
<evidence type="ECO:0000313" key="3">
    <source>
        <dbReference type="EMBL" id="BDI06277.1"/>
    </source>
</evidence>
<name>A0ABN6PQD5_9BURK</name>
<dbReference type="PANTHER" id="PTHR11895">
    <property type="entry name" value="TRANSAMIDASE"/>
    <property type="match status" value="1"/>
</dbReference>
<dbReference type="NCBIfam" id="NF005687">
    <property type="entry name" value="PRK07487.1"/>
    <property type="match status" value="1"/>
</dbReference>
<dbReference type="InterPro" id="IPR023631">
    <property type="entry name" value="Amidase_dom"/>
</dbReference>
<dbReference type="InterPro" id="IPR000120">
    <property type="entry name" value="Amidase"/>
</dbReference>
<keyword evidence="4" id="KW-1185">Reference proteome</keyword>
<dbReference type="Proteomes" id="UP001057498">
    <property type="component" value="Chromosome"/>
</dbReference>
<dbReference type="PROSITE" id="PS00571">
    <property type="entry name" value="AMIDASES"/>
    <property type="match status" value="1"/>
</dbReference>
<gene>
    <name evidence="3" type="ORF">CATMQ487_32470</name>
</gene>
<dbReference type="SUPFAM" id="SSF75304">
    <property type="entry name" value="Amidase signature (AS) enzymes"/>
    <property type="match status" value="1"/>
</dbReference>
<sequence length="475" mass="51046">MNTEPWRLGAAELAAAIRDRRLSAREATDSVLARIAAVNPQLNALATVLADDARAAADAADAHQALAQARGEPLGPLHGVPVTIKVNVDVAGQPTTDGVVALKDNVATEDSPLVRSLHDAGAILVGRNNAPAFSLRWFTDNAFHGRTLNPFDAQVTPGGSSGGAAAAVATGLGPIAHGNDYGGSIRYPAWACGVVGLRTTVGRIPSYKASAPNRIVTNQLMSVQGPLTRSVRDARLALQVMAQGTPLDPQWTPAPLEQPDAARPGRVALFTGWKGSRVDRCVLAACEQAARWLEAAGFTVEEAEPPHFAEVSAMQFQLVMNDMRRGGVAFMREHGDEALRRALEHYLTVTPEWDRDQILEALTRRFNIARDWAVFLERFPVLLMPNSWERPLPIDDDQASPERVQQILLAQSPLLSTAVLGLPGLSVPTGRSEGLPAGVQLVANKFREDRLLAAGEVIEHAAGWDVLEQLPSRWL</sequence>
<dbReference type="Pfam" id="PF01425">
    <property type="entry name" value="Amidase"/>
    <property type="match status" value="1"/>
</dbReference>
<comment type="similarity">
    <text evidence="1">Belongs to the amidase family.</text>
</comment>
<dbReference type="EMBL" id="AP025730">
    <property type="protein sequence ID" value="BDI06277.1"/>
    <property type="molecule type" value="Genomic_DNA"/>
</dbReference>
<dbReference type="InterPro" id="IPR036928">
    <property type="entry name" value="AS_sf"/>
</dbReference>
<dbReference type="RefSeq" id="WP_251969573.1">
    <property type="nucleotide sequence ID" value="NZ_AP025730.1"/>
</dbReference>
<protein>
    <submittedName>
        <fullName evidence="3">Amidase</fullName>
    </submittedName>
</protein>
<dbReference type="PANTHER" id="PTHR11895:SF7">
    <property type="entry name" value="GLUTAMYL-TRNA(GLN) AMIDOTRANSFERASE SUBUNIT A, MITOCHONDRIAL"/>
    <property type="match status" value="1"/>
</dbReference>
<accession>A0ABN6PQD5</accession>
<organism evidence="3 4">
    <name type="scientific">Sphaerotilus microaerophilus</name>
    <dbReference type="NCBI Taxonomy" id="2914710"/>
    <lineage>
        <taxon>Bacteria</taxon>
        <taxon>Pseudomonadati</taxon>
        <taxon>Pseudomonadota</taxon>
        <taxon>Betaproteobacteria</taxon>
        <taxon>Burkholderiales</taxon>
        <taxon>Sphaerotilaceae</taxon>
        <taxon>Sphaerotilus</taxon>
    </lineage>
</organism>
<evidence type="ECO:0000313" key="4">
    <source>
        <dbReference type="Proteomes" id="UP001057498"/>
    </source>
</evidence>
<evidence type="ECO:0000256" key="1">
    <source>
        <dbReference type="ARBA" id="ARBA00009199"/>
    </source>
</evidence>
<feature type="domain" description="Amidase" evidence="2">
    <location>
        <begin position="26"/>
        <end position="452"/>
    </location>
</feature>
<reference evidence="3" key="1">
    <citation type="submission" date="2022-04" db="EMBL/GenBank/DDBJ databases">
        <title>Whole genome sequence of Sphaerotilus sp. FB-5.</title>
        <authorList>
            <person name="Takeda M."/>
            <person name="Narihara S."/>
            <person name="Akimoto M."/>
            <person name="Akimoto R."/>
            <person name="Nishiyashiki S."/>
            <person name="Murakami T."/>
        </authorList>
    </citation>
    <scope>NUCLEOTIDE SEQUENCE</scope>
    <source>
        <strain evidence="3">FB-5</strain>
    </source>
</reference>
<dbReference type="Gene3D" id="3.90.1300.10">
    <property type="entry name" value="Amidase signature (AS) domain"/>
    <property type="match status" value="1"/>
</dbReference>